<dbReference type="OrthoDB" id="9771084at2"/>
<dbReference type="InterPro" id="IPR020843">
    <property type="entry name" value="ER"/>
</dbReference>
<comment type="caution">
    <text evidence="4">The sequence shown here is derived from an EMBL/GenBank/DDBJ whole genome shotgun (WGS) entry which is preliminary data.</text>
</comment>
<protein>
    <submittedName>
        <fullName evidence="4">Alcohol dehydrogenase</fullName>
    </submittedName>
</protein>
<dbReference type="InterPro" id="IPR011032">
    <property type="entry name" value="GroES-like_sf"/>
</dbReference>
<dbReference type="InterPro" id="IPR036291">
    <property type="entry name" value="NAD(P)-bd_dom_sf"/>
</dbReference>
<dbReference type="GO" id="GO:0003960">
    <property type="term" value="F:quinone reductase (NADPH) activity"/>
    <property type="evidence" value="ECO:0007669"/>
    <property type="project" value="TreeGrafter"/>
</dbReference>
<dbReference type="Proteomes" id="UP000179934">
    <property type="component" value="Unassembled WGS sequence"/>
</dbReference>
<dbReference type="Pfam" id="PF00107">
    <property type="entry name" value="ADH_zinc_N"/>
    <property type="match status" value="1"/>
</dbReference>
<evidence type="ECO:0000259" key="3">
    <source>
        <dbReference type="SMART" id="SM00829"/>
    </source>
</evidence>
<dbReference type="Pfam" id="PF08240">
    <property type="entry name" value="ADH_N"/>
    <property type="match status" value="1"/>
</dbReference>
<reference evidence="4 5" key="1">
    <citation type="submission" date="2016-09" db="EMBL/GenBank/DDBJ databases">
        <title>Draft Genome Sequence of Aeromonas sobria Strain 08005, Isolated from Sick Rana catesbeiana.</title>
        <authorList>
            <person name="Yang Q."/>
        </authorList>
    </citation>
    <scope>NUCLEOTIDE SEQUENCE [LARGE SCALE GENOMIC DNA]</scope>
    <source>
        <strain evidence="4 5">08005</strain>
    </source>
</reference>
<evidence type="ECO:0000256" key="1">
    <source>
        <dbReference type="ARBA" id="ARBA00022857"/>
    </source>
</evidence>
<name>A0A1S2D9W3_AERSO</name>
<accession>A0A1S2D9W3</accession>
<dbReference type="GeneID" id="58923292"/>
<dbReference type="SUPFAM" id="SSF51735">
    <property type="entry name" value="NAD(P)-binding Rossmann-fold domains"/>
    <property type="match status" value="1"/>
</dbReference>
<keyword evidence="2" id="KW-0560">Oxidoreductase</keyword>
<evidence type="ECO:0000313" key="5">
    <source>
        <dbReference type="Proteomes" id="UP000179934"/>
    </source>
</evidence>
<dbReference type="RefSeq" id="WP_042022359.1">
    <property type="nucleotide sequence ID" value="NZ_CDBW01000032.1"/>
</dbReference>
<sequence length="328" mass="35321">MNHTQAWCWHAPGEPTQLTLADLPLSPLGPDEVLVANRVIAFNPVDWKLIEYGHSNWQDGQVPGVDGMGTIVALGANVSHLRLGARVAYHTDLRHHGSFARHTRVPARALLPVPDALSDEAAAALPCPGLTAWQALAKLPRLHGEALLITSAGSSVGRFAAQLALKQGARVFASASPRHHQWLKQIGVQGVADYRDPEWLATLQAANGNEPFEGIIDLVSSQQAESLLPALGYYGHMVTVLGRIPHNPQPAFAHCLSLHEIALGAQHAFGTDKQWSRLVAAGVAMMAQMASGELTLPPLVAGNFEELPTLLDRFKREGQGEKFLVRVA</sequence>
<feature type="domain" description="Enoyl reductase (ER)" evidence="3">
    <location>
        <begin position="13"/>
        <end position="325"/>
    </location>
</feature>
<proteinExistence type="predicted"/>
<dbReference type="SMART" id="SM00829">
    <property type="entry name" value="PKS_ER"/>
    <property type="match status" value="1"/>
</dbReference>
<gene>
    <name evidence="4" type="ORF">BJD16_01375</name>
</gene>
<evidence type="ECO:0000256" key="2">
    <source>
        <dbReference type="ARBA" id="ARBA00023002"/>
    </source>
</evidence>
<dbReference type="EMBL" id="MKFU01000001">
    <property type="protein sequence ID" value="OHY96938.1"/>
    <property type="molecule type" value="Genomic_DNA"/>
</dbReference>
<dbReference type="Gene3D" id="3.90.180.10">
    <property type="entry name" value="Medium-chain alcohol dehydrogenases, catalytic domain"/>
    <property type="match status" value="1"/>
</dbReference>
<dbReference type="InterPro" id="IPR013154">
    <property type="entry name" value="ADH-like_N"/>
</dbReference>
<dbReference type="PANTHER" id="PTHR48106:SF13">
    <property type="entry name" value="QUINONE OXIDOREDUCTASE-RELATED"/>
    <property type="match status" value="1"/>
</dbReference>
<dbReference type="GO" id="GO:0070402">
    <property type="term" value="F:NADPH binding"/>
    <property type="evidence" value="ECO:0007669"/>
    <property type="project" value="TreeGrafter"/>
</dbReference>
<dbReference type="SUPFAM" id="SSF50129">
    <property type="entry name" value="GroES-like"/>
    <property type="match status" value="1"/>
</dbReference>
<dbReference type="InterPro" id="IPR013149">
    <property type="entry name" value="ADH-like_C"/>
</dbReference>
<dbReference type="PANTHER" id="PTHR48106">
    <property type="entry name" value="QUINONE OXIDOREDUCTASE PIG3-RELATED"/>
    <property type="match status" value="1"/>
</dbReference>
<dbReference type="STRING" id="646.BJD16_01375"/>
<organism evidence="4 5">
    <name type="scientific">Aeromonas sobria</name>
    <dbReference type="NCBI Taxonomy" id="646"/>
    <lineage>
        <taxon>Bacteria</taxon>
        <taxon>Pseudomonadati</taxon>
        <taxon>Pseudomonadota</taxon>
        <taxon>Gammaproteobacteria</taxon>
        <taxon>Aeromonadales</taxon>
        <taxon>Aeromonadaceae</taxon>
        <taxon>Aeromonas</taxon>
    </lineage>
</organism>
<dbReference type="Gene3D" id="3.40.50.720">
    <property type="entry name" value="NAD(P)-binding Rossmann-like Domain"/>
    <property type="match status" value="1"/>
</dbReference>
<dbReference type="AlphaFoldDB" id="A0A1S2D9W3"/>
<keyword evidence="1" id="KW-0521">NADP</keyword>
<dbReference type="GO" id="GO:0035925">
    <property type="term" value="F:mRNA 3'-UTR AU-rich region binding"/>
    <property type="evidence" value="ECO:0007669"/>
    <property type="project" value="TreeGrafter"/>
</dbReference>
<dbReference type="GO" id="GO:0005829">
    <property type="term" value="C:cytosol"/>
    <property type="evidence" value="ECO:0007669"/>
    <property type="project" value="TreeGrafter"/>
</dbReference>
<dbReference type="CDD" id="cd08271">
    <property type="entry name" value="MDR5"/>
    <property type="match status" value="1"/>
</dbReference>
<evidence type="ECO:0000313" key="4">
    <source>
        <dbReference type="EMBL" id="OHY96938.1"/>
    </source>
</evidence>